<protein>
    <submittedName>
        <fullName evidence="1">Uncharacterized protein</fullName>
    </submittedName>
</protein>
<evidence type="ECO:0000313" key="2">
    <source>
        <dbReference type="Proteomes" id="UP001293254"/>
    </source>
</evidence>
<keyword evidence="2" id="KW-1185">Reference proteome</keyword>
<sequence>MARAWRGEGLRRRGLGGVAARVTAWVEREGLRRIWFGWGGGGRVAEVRVGRGVGGDGLGLGEGKGLRRPGFGEGSDATSVGLEGRVAAAGLGLWEGSDRRSGSCWAAATEGRQRRRLPYMIYISEMMAMLVAEDLPVDFL</sequence>
<name>A0AAE1XP20_9LAMI</name>
<dbReference type="Proteomes" id="UP001293254">
    <property type="component" value="Unassembled WGS sequence"/>
</dbReference>
<evidence type="ECO:0000313" key="1">
    <source>
        <dbReference type="EMBL" id="KAK4415374.1"/>
    </source>
</evidence>
<accession>A0AAE1XP20</accession>
<reference evidence="1" key="1">
    <citation type="submission" date="2020-06" db="EMBL/GenBank/DDBJ databases">
        <authorList>
            <person name="Li T."/>
            <person name="Hu X."/>
            <person name="Zhang T."/>
            <person name="Song X."/>
            <person name="Zhang H."/>
            <person name="Dai N."/>
            <person name="Sheng W."/>
            <person name="Hou X."/>
            <person name="Wei L."/>
        </authorList>
    </citation>
    <scope>NUCLEOTIDE SEQUENCE</scope>
    <source>
        <strain evidence="1">3651</strain>
        <tissue evidence="1">Leaf</tissue>
    </source>
</reference>
<proteinExistence type="predicted"/>
<dbReference type="EMBL" id="JACGWO010000011">
    <property type="protein sequence ID" value="KAK4415374.1"/>
    <property type="molecule type" value="Genomic_DNA"/>
</dbReference>
<comment type="caution">
    <text evidence="1">The sequence shown here is derived from an EMBL/GenBank/DDBJ whole genome shotgun (WGS) entry which is preliminary data.</text>
</comment>
<organism evidence="1 2">
    <name type="scientific">Sesamum alatum</name>
    <dbReference type="NCBI Taxonomy" id="300844"/>
    <lineage>
        <taxon>Eukaryota</taxon>
        <taxon>Viridiplantae</taxon>
        <taxon>Streptophyta</taxon>
        <taxon>Embryophyta</taxon>
        <taxon>Tracheophyta</taxon>
        <taxon>Spermatophyta</taxon>
        <taxon>Magnoliopsida</taxon>
        <taxon>eudicotyledons</taxon>
        <taxon>Gunneridae</taxon>
        <taxon>Pentapetalae</taxon>
        <taxon>asterids</taxon>
        <taxon>lamiids</taxon>
        <taxon>Lamiales</taxon>
        <taxon>Pedaliaceae</taxon>
        <taxon>Sesamum</taxon>
    </lineage>
</organism>
<reference evidence="1" key="2">
    <citation type="journal article" date="2024" name="Plant">
        <title>Genomic evolution and insights into agronomic trait innovations of Sesamum species.</title>
        <authorList>
            <person name="Miao H."/>
            <person name="Wang L."/>
            <person name="Qu L."/>
            <person name="Liu H."/>
            <person name="Sun Y."/>
            <person name="Le M."/>
            <person name="Wang Q."/>
            <person name="Wei S."/>
            <person name="Zheng Y."/>
            <person name="Lin W."/>
            <person name="Duan Y."/>
            <person name="Cao H."/>
            <person name="Xiong S."/>
            <person name="Wang X."/>
            <person name="Wei L."/>
            <person name="Li C."/>
            <person name="Ma Q."/>
            <person name="Ju M."/>
            <person name="Zhao R."/>
            <person name="Li G."/>
            <person name="Mu C."/>
            <person name="Tian Q."/>
            <person name="Mei H."/>
            <person name="Zhang T."/>
            <person name="Gao T."/>
            <person name="Zhang H."/>
        </authorList>
    </citation>
    <scope>NUCLEOTIDE SEQUENCE</scope>
    <source>
        <strain evidence="1">3651</strain>
    </source>
</reference>
<gene>
    <name evidence="1" type="ORF">Salat_2644800</name>
</gene>
<dbReference type="AlphaFoldDB" id="A0AAE1XP20"/>